<feature type="domain" description="DUF5979" evidence="4">
    <location>
        <begin position="1027"/>
        <end position="1131"/>
    </location>
</feature>
<dbReference type="EMBL" id="AMEM01000024">
    <property type="protein sequence ID" value="EKX89472.1"/>
    <property type="molecule type" value="Genomic_DNA"/>
</dbReference>
<feature type="domain" description="DUF5979" evidence="4">
    <location>
        <begin position="419"/>
        <end position="488"/>
    </location>
</feature>
<gene>
    <name evidence="6" type="ORF">HMPREF9997_01943</name>
</gene>
<feature type="signal peptide" evidence="3">
    <location>
        <begin position="1"/>
        <end position="35"/>
    </location>
</feature>
<keyword evidence="2" id="KW-0472">Membrane</keyword>
<evidence type="ECO:0000256" key="1">
    <source>
        <dbReference type="SAM" id="MobiDB-lite"/>
    </source>
</evidence>
<feature type="region of interest" description="Disordered" evidence="1">
    <location>
        <begin position="1275"/>
        <end position="1339"/>
    </location>
</feature>
<feature type="domain" description="DUF5979" evidence="4">
    <location>
        <begin position="608"/>
        <end position="713"/>
    </location>
</feature>
<feature type="compositionally biased region" description="Polar residues" evidence="1">
    <location>
        <begin position="1300"/>
        <end position="1309"/>
    </location>
</feature>
<keyword evidence="7" id="KW-1185">Reference proteome</keyword>
<evidence type="ECO:0000259" key="4">
    <source>
        <dbReference type="Pfam" id="PF19407"/>
    </source>
</evidence>
<protein>
    <submittedName>
        <fullName evidence="6">LPXTG-motif protein cell wall anchor domain protein</fullName>
    </submittedName>
</protein>
<keyword evidence="2" id="KW-1133">Transmembrane helix</keyword>
<dbReference type="InterPro" id="IPR057686">
    <property type="entry name" value="DUF7926"/>
</dbReference>
<dbReference type="eggNOG" id="COG3170">
    <property type="taxonomic scope" value="Bacteria"/>
</dbReference>
<dbReference type="InterPro" id="IPR046022">
    <property type="entry name" value="DUF5979"/>
</dbReference>
<keyword evidence="2" id="KW-0812">Transmembrane</keyword>
<keyword evidence="3" id="KW-0732">Signal</keyword>
<reference evidence="6 7" key="1">
    <citation type="submission" date="2012-05" db="EMBL/GenBank/DDBJ databases">
        <authorList>
            <person name="Weinstock G."/>
            <person name="Sodergren E."/>
            <person name="Lobos E.A."/>
            <person name="Fulton L."/>
            <person name="Fulton R."/>
            <person name="Courtney L."/>
            <person name="Fronick C."/>
            <person name="O'Laughlin M."/>
            <person name="Godfrey J."/>
            <person name="Wilson R.M."/>
            <person name="Miner T."/>
            <person name="Farmer C."/>
            <person name="Delehaunty K."/>
            <person name="Cordes M."/>
            <person name="Minx P."/>
            <person name="Tomlinson C."/>
            <person name="Chen J."/>
            <person name="Wollam A."/>
            <person name="Pepin K.H."/>
            <person name="Bhonagiri V."/>
            <person name="Zhang X."/>
            <person name="Suruliraj S."/>
            <person name="Warren W."/>
            <person name="Mitreva M."/>
            <person name="Mardis E.R."/>
            <person name="Wilson R.K."/>
        </authorList>
    </citation>
    <scope>NUCLEOTIDE SEQUENCE [LARGE SCALE GENOMIC DNA]</scope>
    <source>
        <strain evidence="6 7">F0235</strain>
    </source>
</reference>
<feature type="domain" description="DUF5979" evidence="4">
    <location>
        <begin position="496"/>
        <end position="600"/>
    </location>
</feature>
<feature type="transmembrane region" description="Helical" evidence="2">
    <location>
        <begin position="1353"/>
        <end position="1375"/>
    </location>
</feature>
<name>L1ME15_9CORY</name>
<feature type="compositionally biased region" description="Low complexity" evidence="1">
    <location>
        <begin position="1275"/>
        <end position="1295"/>
    </location>
</feature>
<accession>L1ME15</accession>
<feature type="chain" id="PRO_5003953440" evidence="3">
    <location>
        <begin position="36"/>
        <end position="1381"/>
    </location>
</feature>
<proteinExistence type="predicted"/>
<feature type="domain" description="DUF5979" evidence="4">
    <location>
        <begin position="719"/>
        <end position="820"/>
    </location>
</feature>
<evidence type="ECO:0000256" key="3">
    <source>
        <dbReference type="SAM" id="SignalP"/>
    </source>
</evidence>
<dbReference type="Gene3D" id="2.60.40.1140">
    <property type="entry name" value="Collagen-binding surface protein Cna, B-type domain"/>
    <property type="match status" value="2"/>
</dbReference>
<feature type="domain" description="DUF7926" evidence="5">
    <location>
        <begin position="191"/>
        <end position="364"/>
    </location>
</feature>
<sequence length="1381" mass="144214">MIKPMTRQVGAVIAAILTIVSLLGASLVNPSVAHAVQTPGYTVSNIVVNNKALAAGQNVRRQLTPMTFDWSGEALNRTPKEGEGFEVAFPPQLQIAGSSLGKLDLIFEGKKIGDCNLSNGATSLISCVFDSGVNDITSKEVKGSGELKVIASTARREAYTADTIDFQVNGAPVAASIPGGIAKAADARYQPSKLSKYSTPIGERNKAVPWSIAFNPSLLAATVPSLGTPGNGNLTYRFIDTMGEGYDYETLLQGNPWTLQMVNSQDNPSMPAKRLADTNGASDPDYPGFSITVTGSGRNREVTVTGPFQPDTNYRLSVPGKLPGTAIPGIAYTNDVRIDGTNETASGTISYIKTAKVILAMRDGYGAVSIVKRVLGPAAVAVPTTTKYPVTINFTLPNGKTVADFPEWTDKPAGLNPSDTSGSVTFSEVVAGSFTNVPNTFPAGTTMTFEETPPAVPNIQWNTAKTTFEPKTLTVQEKQQSELSVSNVAQYADGTFQVKKTIADPKPADAPASVKLFYQCNADSVDGAVKANTDTELTANTDGTAVDGASFPVGTECKVTREADEAVVDHTVKADGLNTAVTLKEGKVADNIATVTNTYTQKIGTFQMKKLINAPADDAAFVAPKTVKFTYTCNADSVDKTVKAGVATEVSVPVGDTPVDGSEFPVGTKCTVAQESEHAVAGYNSVPAGLTQPVTITEGTVANNIATVTNTYTKQVGSFSVTKVVTADPTIIDLNPDHEYSFNYVCTKDGAEVAKGELKVNGANTVKSPDVPVGASCTVTEDEASAREAVDNAVLDVKVSGPAMITENTTTPVTVTNKYTRATSSFTVKKKVEGLPDPGAKEFSFLYKCVYGEDIKAGEIKVKGNGETTVEDVPAGSECTVTENVDAAKQDGYTLVVDNAEQKFDQGAQPTTVLFTNVYTKDTGSLSVTKSLKDPDGVAAGKKFNFAYACEHKDPAQRKEGTFQLGAGESTTIDDIAAESTCTITEKDADVKGADLATSGLDSVVIVKGKTHDVIATNDYSAWRGSVELSKALAGSGKDLAAVKDKKFNVSYVCTLGTDKKEVKKGTVEVIAGTPATIDDVRYGATCEFAEDTANAEAPGAMFDKNSSVTSATATISSKDTAATANLVNVYNVKGKVTLTKAVEGLAAGVDGNKSRDYEIEASWKDPQSGDTKTETYKVANGTFAELPELPAHTVITLKEKKPENTAITSWSTPGYTGDPAAAVKDNRDGTATVTIPADGSAVAVTLTNTANVPWWWIFVPLIPAAIIPNLPTTAPGSSGSGSTAPGHTAPAAGPRQNDPAPTQPTKATDGTPVKGTPKGHQGQPGQAVATPKDDAQKSGPARAVQKVLANTGASVIGIIVIAVLLLIAGLVLALRGRRSQ</sequence>
<evidence type="ECO:0000256" key="2">
    <source>
        <dbReference type="SAM" id="Phobius"/>
    </source>
</evidence>
<comment type="caution">
    <text evidence="6">The sequence shown here is derived from an EMBL/GenBank/DDBJ whole genome shotgun (WGS) entry which is preliminary data.</text>
</comment>
<organism evidence="6 7">
    <name type="scientific">Corynebacterium durum F0235</name>
    <dbReference type="NCBI Taxonomy" id="1035195"/>
    <lineage>
        <taxon>Bacteria</taxon>
        <taxon>Bacillati</taxon>
        <taxon>Actinomycetota</taxon>
        <taxon>Actinomycetes</taxon>
        <taxon>Mycobacteriales</taxon>
        <taxon>Corynebacteriaceae</taxon>
        <taxon>Corynebacterium</taxon>
    </lineage>
</organism>
<dbReference type="Pfam" id="PF19407">
    <property type="entry name" value="DUF5979"/>
    <property type="match status" value="8"/>
</dbReference>
<dbReference type="PATRIC" id="fig|1035195.3.peg.1753"/>
<evidence type="ECO:0000259" key="5">
    <source>
        <dbReference type="Pfam" id="PF25548"/>
    </source>
</evidence>
<dbReference type="STRING" id="1035195.HMPREF9997_01943"/>
<dbReference type="Pfam" id="PF25548">
    <property type="entry name" value="DUF7926"/>
    <property type="match status" value="1"/>
</dbReference>
<dbReference type="HOGENOM" id="CLU_255562_0_0_11"/>
<feature type="domain" description="DUF5979" evidence="4">
    <location>
        <begin position="926"/>
        <end position="1021"/>
    </location>
</feature>
<feature type="domain" description="DUF5979" evidence="4">
    <location>
        <begin position="1137"/>
        <end position="1250"/>
    </location>
</feature>
<dbReference type="Proteomes" id="UP000010445">
    <property type="component" value="Unassembled WGS sequence"/>
</dbReference>
<evidence type="ECO:0000313" key="7">
    <source>
        <dbReference type="Proteomes" id="UP000010445"/>
    </source>
</evidence>
<feature type="domain" description="DUF5979" evidence="4">
    <location>
        <begin position="826"/>
        <end position="920"/>
    </location>
</feature>
<evidence type="ECO:0000313" key="6">
    <source>
        <dbReference type="EMBL" id="EKX89472.1"/>
    </source>
</evidence>